<keyword evidence="3" id="KW-1185">Reference proteome</keyword>
<dbReference type="AlphaFoldDB" id="A0AAV9QK67"/>
<feature type="region of interest" description="Disordered" evidence="1">
    <location>
        <begin position="1"/>
        <end position="26"/>
    </location>
</feature>
<feature type="region of interest" description="Disordered" evidence="1">
    <location>
        <begin position="112"/>
        <end position="131"/>
    </location>
</feature>
<evidence type="ECO:0000256" key="1">
    <source>
        <dbReference type="SAM" id="MobiDB-lite"/>
    </source>
</evidence>
<organism evidence="2 3">
    <name type="scientific">Vermiconidia calcicola</name>
    <dbReference type="NCBI Taxonomy" id="1690605"/>
    <lineage>
        <taxon>Eukaryota</taxon>
        <taxon>Fungi</taxon>
        <taxon>Dikarya</taxon>
        <taxon>Ascomycota</taxon>
        <taxon>Pezizomycotina</taxon>
        <taxon>Dothideomycetes</taxon>
        <taxon>Dothideomycetidae</taxon>
        <taxon>Mycosphaerellales</taxon>
        <taxon>Extremaceae</taxon>
        <taxon>Vermiconidia</taxon>
    </lineage>
</organism>
<evidence type="ECO:0000313" key="3">
    <source>
        <dbReference type="Proteomes" id="UP001345827"/>
    </source>
</evidence>
<feature type="compositionally biased region" description="Polar residues" evidence="1">
    <location>
        <begin position="120"/>
        <end position="131"/>
    </location>
</feature>
<comment type="caution">
    <text evidence="2">The sequence shown here is derived from an EMBL/GenBank/DDBJ whole genome shotgun (WGS) entry which is preliminary data.</text>
</comment>
<gene>
    <name evidence="2" type="ORF">LTR25_002478</name>
</gene>
<name>A0AAV9QK67_9PEZI</name>
<dbReference type="EMBL" id="JAXLQG010000003">
    <property type="protein sequence ID" value="KAK5542592.1"/>
    <property type="molecule type" value="Genomic_DNA"/>
</dbReference>
<dbReference type="InterPro" id="IPR025212">
    <property type="entry name" value="CAD_CENP-Q"/>
</dbReference>
<accession>A0AAV9QK67</accession>
<dbReference type="Pfam" id="PF13094">
    <property type="entry name" value="CENP-Q"/>
    <property type="match status" value="1"/>
</dbReference>
<protein>
    <submittedName>
        <fullName evidence="2">Uncharacterized protein</fullName>
    </submittedName>
</protein>
<evidence type="ECO:0000313" key="2">
    <source>
        <dbReference type="EMBL" id="KAK5542592.1"/>
    </source>
</evidence>
<proteinExistence type="predicted"/>
<reference evidence="2 3" key="1">
    <citation type="submission" date="2023-06" db="EMBL/GenBank/DDBJ databases">
        <title>Black Yeasts Isolated from many extreme environments.</title>
        <authorList>
            <person name="Coleine C."/>
            <person name="Stajich J.E."/>
            <person name="Selbmann L."/>
        </authorList>
    </citation>
    <scope>NUCLEOTIDE SEQUENCE [LARGE SCALE GENOMIC DNA]</scope>
    <source>
        <strain evidence="2 3">CCFEE 5887</strain>
    </source>
</reference>
<dbReference type="Proteomes" id="UP001345827">
    <property type="component" value="Unassembled WGS sequence"/>
</dbReference>
<sequence length="320" mass="35907">MHPSNPSTRDSSTSDRARSHFATLEPRIKNISQSTIQKRWKPLPTNSQDKIRQILLNVKTKRCGSTARIPPLGKAPRKRSAAKASSKTQVKEEEYDQIVEEIADKLISRLPRMPFPPAPSTQSQDDTPFDLSNTLHRISSLQATLNTDTSSSHLLRRQIKREQRLLKRDRAELDALETGLKSSRELRRRKERGLHPVAQQLDFVVDDDNNNDDDEHAHEIERVNSITGISMDNSAKDTTEYNARGGRSATMTTSLDEEGGGEELDSLLKQLRSHLSSMRNNTVSMRPVLQAMDETKVALDGFAVRKLGHGALGRIYGVRG</sequence>
<feature type="region of interest" description="Disordered" evidence="1">
    <location>
        <begin position="65"/>
        <end position="94"/>
    </location>
</feature>